<reference evidence="5" key="3">
    <citation type="submission" date="2025-09" db="UniProtKB">
        <authorList>
            <consortium name="Ensembl"/>
        </authorList>
    </citation>
    <scope>IDENTIFICATION</scope>
</reference>
<name>A0A7N5JDC3_AILME</name>
<dbReference type="Pfam" id="PF00025">
    <property type="entry name" value="Arf"/>
    <property type="match status" value="1"/>
</dbReference>
<dbReference type="InterPro" id="IPR044154">
    <property type="entry name" value="Arl8a/8b"/>
</dbReference>
<proteinExistence type="inferred from homology"/>
<dbReference type="GO" id="GO:1904115">
    <property type="term" value="C:axon cytoplasm"/>
    <property type="evidence" value="ECO:0007669"/>
    <property type="project" value="GOC"/>
</dbReference>
<dbReference type="Gene3D" id="3.40.50.300">
    <property type="entry name" value="P-loop containing nucleotide triphosphate hydrolases"/>
    <property type="match status" value="1"/>
</dbReference>
<dbReference type="GO" id="GO:0003924">
    <property type="term" value="F:GTPase activity"/>
    <property type="evidence" value="ECO:0007669"/>
    <property type="project" value="InterPro"/>
</dbReference>
<evidence type="ECO:0000256" key="2">
    <source>
        <dbReference type="ARBA" id="ARBA00022741"/>
    </source>
</evidence>
<feature type="binding site" evidence="4">
    <location>
        <position position="131"/>
    </location>
    <ligand>
        <name>GTP</name>
        <dbReference type="ChEBI" id="CHEBI:37565"/>
    </ligand>
</feature>
<keyword evidence="3 4" id="KW-0342">GTP-binding</keyword>
<keyword evidence="2 4" id="KW-0547">Nucleotide-binding</keyword>
<comment type="similarity">
    <text evidence="1">Belongs to the small GTPase superfamily. Arf family.</text>
</comment>
<dbReference type="PANTHER" id="PTHR45732:SF4">
    <property type="entry name" value="ADP-RIBOSYLATION FACTOR-LIKE PROTEIN 8A"/>
    <property type="match status" value="1"/>
</dbReference>
<keyword evidence="6" id="KW-1185">Reference proteome</keyword>
<dbReference type="InterPro" id="IPR027417">
    <property type="entry name" value="P-loop_NTPase"/>
</dbReference>
<evidence type="ECO:0000256" key="4">
    <source>
        <dbReference type="PIRSR" id="PIRSR606689-1"/>
    </source>
</evidence>
<reference evidence="5 6" key="1">
    <citation type="journal article" date="2010" name="Nature">
        <title>The sequence and de novo assembly of the giant panda genome.</title>
        <authorList>
            <person name="Li R."/>
            <person name="Fan W."/>
            <person name="Tian G."/>
            <person name="Zhu H."/>
            <person name="He L."/>
            <person name="Cai J."/>
            <person name="Huang Q."/>
            <person name="Cai Q."/>
            <person name="Li B."/>
            <person name="Bai Y."/>
            <person name="Zhang Z."/>
            <person name="Zhang Y."/>
            <person name="Wang W."/>
            <person name="Li J."/>
            <person name="Wei F."/>
            <person name="Li H."/>
            <person name="Jian M."/>
            <person name="Li J."/>
            <person name="Zhang Z."/>
            <person name="Nielsen R."/>
            <person name="Li D."/>
            <person name="Gu W."/>
            <person name="Yang Z."/>
            <person name="Xuan Z."/>
            <person name="Ryder O.A."/>
            <person name="Leung F.C."/>
            <person name="Zhou Y."/>
            <person name="Cao J."/>
            <person name="Sun X."/>
            <person name="Fu Y."/>
            <person name="Fang X."/>
            <person name="Guo X."/>
            <person name="Wang B."/>
            <person name="Hou R."/>
            <person name="Shen F."/>
            <person name="Mu B."/>
            <person name="Ni P."/>
            <person name="Lin R."/>
            <person name="Qian W."/>
            <person name="Wang G."/>
            <person name="Yu C."/>
            <person name="Nie W."/>
            <person name="Wang J."/>
            <person name="Wu Z."/>
            <person name="Liang H."/>
            <person name="Min J."/>
            <person name="Wu Q."/>
            <person name="Cheng S."/>
            <person name="Ruan J."/>
            <person name="Wang M."/>
            <person name="Shi Z."/>
            <person name="Wen M."/>
            <person name="Liu B."/>
            <person name="Ren X."/>
            <person name="Zheng H."/>
            <person name="Dong D."/>
            <person name="Cook K."/>
            <person name="Shan G."/>
            <person name="Zhang H."/>
            <person name="Kosiol C."/>
            <person name="Xie X."/>
            <person name="Lu Z."/>
            <person name="Zheng H."/>
            <person name="Li Y."/>
            <person name="Steiner C.C."/>
            <person name="Lam T.T."/>
            <person name="Lin S."/>
            <person name="Zhang Q."/>
            <person name="Li G."/>
            <person name="Tian J."/>
            <person name="Gong T."/>
            <person name="Liu H."/>
            <person name="Zhang D."/>
            <person name="Fang L."/>
            <person name="Ye C."/>
            <person name="Zhang J."/>
            <person name="Hu W."/>
            <person name="Xu A."/>
            <person name="Ren Y."/>
            <person name="Zhang G."/>
            <person name="Bruford M.W."/>
            <person name="Li Q."/>
            <person name="Ma L."/>
            <person name="Guo Y."/>
            <person name="An N."/>
            <person name="Hu Y."/>
            <person name="Zheng Y."/>
            <person name="Shi Y."/>
            <person name="Li Z."/>
            <person name="Liu Q."/>
            <person name="Chen Y."/>
            <person name="Zhao J."/>
            <person name="Qu N."/>
            <person name="Zhao S."/>
            <person name="Tian F."/>
            <person name="Wang X."/>
            <person name="Wang H."/>
            <person name="Xu L."/>
            <person name="Liu X."/>
            <person name="Vinar T."/>
            <person name="Wang Y."/>
            <person name="Lam T.W."/>
            <person name="Yiu S.M."/>
            <person name="Liu S."/>
            <person name="Zhang H."/>
            <person name="Li D."/>
            <person name="Huang Y."/>
            <person name="Wang X."/>
            <person name="Yang G."/>
            <person name="Jiang Z."/>
            <person name="Wang J."/>
            <person name="Qin N."/>
            <person name="Li L."/>
            <person name="Li J."/>
            <person name="Bolund L."/>
            <person name="Kristiansen K."/>
            <person name="Wong G.K."/>
            <person name="Olson M."/>
            <person name="Zhang X."/>
            <person name="Li S."/>
            <person name="Yang H."/>
            <person name="Wang J."/>
            <person name="Wang J."/>
        </authorList>
    </citation>
    <scope>NUCLEOTIDE SEQUENCE [LARGE SCALE GENOMIC DNA]</scope>
</reference>
<sequence>MIPTVGFNMRKITKGNVTIKVSGRKPQTLGTYSLGATEEHLSACWGGAPRRSWGGDLRPVGGEAERKQRLGEVGKELKTSEAVRGAQAQEGWTANQSLGGGGGRGAKMGLVACLLLRPCRPLLTQLWDIGGQPRFRSMWERYCRGVSAIVYMVDAADQEKIEASKNELHNLLDKPQLQGIPVLVLGNKRDLPGALDEKELIEKMNLSAIQDREICCYSISCKEKDNIGARGYGGVAGILGIATGRGGEQVGTPESSSTVALKAVPSRTFPEAQSSVTLPE</sequence>
<evidence type="ECO:0000256" key="1">
    <source>
        <dbReference type="ARBA" id="ARBA00010290"/>
    </source>
</evidence>
<protein>
    <submittedName>
        <fullName evidence="5">ARF like GTPase 8A</fullName>
    </submittedName>
</protein>
<dbReference type="PROSITE" id="PS51417">
    <property type="entry name" value="ARF"/>
    <property type="match status" value="1"/>
</dbReference>
<dbReference type="GO" id="GO:0008089">
    <property type="term" value="P:anterograde axonal transport"/>
    <property type="evidence" value="ECO:0007669"/>
    <property type="project" value="TreeGrafter"/>
</dbReference>
<gene>
    <name evidence="5" type="primary">ARL8A</name>
</gene>
<accession>A0A7N5JDC3</accession>
<organism evidence="5 6">
    <name type="scientific">Ailuropoda melanoleuca</name>
    <name type="common">Giant panda</name>
    <dbReference type="NCBI Taxonomy" id="9646"/>
    <lineage>
        <taxon>Eukaryota</taxon>
        <taxon>Metazoa</taxon>
        <taxon>Chordata</taxon>
        <taxon>Craniata</taxon>
        <taxon>Vertebrata</taxon>
        <taxon>Euteleostomi</taxon>
        <taxon>Mammalia</taxon>
        <taxon>Eutheria</taxon>
        <taxon>Laurasiatheria</taxon>
        <taxon>Carnivora</taxon>
        <taxon>Caniformia</taxon>
        <taxon>Ursidae</taxon>
        <taxon>Ailuropoda</taxon>
    </lineage>
</organism>
<dbReference type="InterPro" id="IPR006689">
    <property type="entry name" value="Small_GTPase_ARF/SAR"/>
</dbReference>
<dbReference type="PROSITE" id="PS51422">
    <property type="entry name" value="SAR1"/>
    <property type="match status" value="1"/>
</dbReference>
<dbReference type="CDD" id="cd04159">
    <property type="entry name" value="Arl10_like"/>
    <property type="match status" value="1"/>
</dbReference>
<dbReference type="Proteomes" id="UP000008912">
    <property type="component" value="Unassembled WGS sequence"/>
</dbReference>
<dbReference type="GeneTree" id="ENSGT00940000159657"/>
<evidence type="ECO:0000313" key="6">
    <source>
        <dbReference type="Proteomes" id="UP000008912"/>
    </source>
</evidence>
<dbReference type="SMART" id="SM00177">
    <property type="entry name" value="ARF"/>
    <property type="match status" value="1"/>
</dbReference>
<feature type="binding site" evidence="4">
    <location>
        <begin position="187"/>
        <end position="190"/>
    </location>
    <ligand>
        <name>GTP</name>
        <dbReference type="ChEBI" id="CHEBI:37565"/>
    </ligand>
</feature>
<reference evidence="5" key="2">
    <citation type="submission" date="2025-08" db="UniProtKB">
        <authorList>
            <consortium name="Ensembl"/>
        </authorList>
    </citation>
    <scope>IDENTIFICATION</scope>
</reference>
<dbReference type="InParanoid" id="A0A7N5JDC3"/>
<dbReference type="AlphaFoldDB" id="A0A7N5JDC3"/>
<dbReference type="GO" id="GO:0005765">
    <property type="term" value="C:lysosomal membrane"/>
    <property type="evidence" value="ECO:0007669"/>
    <property type="project" value="TreeGrafter"/>
</dbReference>
<dbReference type="SMART" id="SM00178">
    <property type="entry name" value="SAR"/>
    <property type="match status" value="1"/>
</dbReference>
<dbReference type="PANTHER" id="PTHR45732">
    <property type="entry name" value="ADP-RIBOSYLATION FACTOR-LIKE PROTEIN 8"/>
    <property type="match status" value="1"/>
</dbReference>
<dbReference type="PRINTS" id="PR00328">
    <property type="entry name" value="SAR1GTPBP"/>
</dbReference>
<dbReference type="Ensembl" id="ENSAMET00000048114.1">
    <property type="protein sequence ID" value="ENSAMEP00000021868.1"/>
    <property type="gene ID" value="ENSAMEG00000011970.2"/>
</dbReference>
<dbReference type="GO" id="GO:0015031">
    <property type="term" value="P:protein transport"/>
    <property type="evidence" value="ECO:0007669"/>
    <property type="project" value="InterPro"/>
</dbReference>
<evidence type="ECO:0000313" key="5">
    <source>
        <dbReference type="Ensembl" id="ENSAMEP00000021868.1"/>
    </source>
</evidence>
<evidence type="ECO:0000256" key="3">
    <source>
        <dbReference type="ARBA" id="ARBA00023134"/>
    </source>
</evidence>
<dbReference type="SUPFAM" id="SSF52540">
    <property type="entry name" value="P-loop containing nucleoside triphosphate hydrolases"/>
    <property type="match status" value="1"/>
</dbReference>
<dbReference type="GO" id="GO:0005525">
    <property type="term" value="F:GTP binding"/>
    <property type="evidence" value="ECO:0007669"/>
    <property type="project" value="UniProtKB-KW"/>
</dbReference>